<evidence type="ECO:0000313" key="2">
    <source>
        <dbReference type="EMBL" id="CAA0824212.1"/>
    </source>
</evidence>
<evidence type="ECO:0000313" key="3">
    <source>
        <dbReference type="Proteomes" id="UP001153555"/>
    </source>
</evidence>
<feature type="non-terminal residue" evidence="2">
    <location>
        <position position="1"/>
    </location>
</feature>
<organism evidence="2 3">
    <name type="scientific">Striga hermonthica</name>
    <name type="common">Purple witchweed</name>
    <name type="synonym">Buchnera hermonthica</name>
    <dbReference type="NCBI Taxonomy" id="68872"/>
    <lineage>
        <taxon>Eukaryota</taxon>
        <taxon>Viridiplantae</taxon>
        <taxon>Streptophyta</taxon>
        <taxon>Embryophyta</taxon>
        <taxon>Tracheophyta</taxon>
        <taxon>Spermatophyta</taxon>
        <taxon>Magnoliopsida</taxon>
        <taxon>eudicotyledons</taxon>
        <taxon>Gunneridae</taxon>
        <taxon>Pentapetalae</taxon>
        <taxon>asterids</taxon>
        <taxon>lamiids</taxon>
        <taxon>Lamiales</taxon>
        <taxon>Orobanchaceae</taxon>
        <taxon>Buchnereae</taxon>
        <taxon>Striga</taxon>
    </lineage>
</organism>
<accession>A0A9N7RCM4</accession>
<protein>
    <submittedName>
        <fullName evidence="2">Uncharacterized protein</fullName>
    </submittedName>
</protein>
<dbReference type="AlphaFoldDB" id="A0A9N7RCM4"/>
<feature type="region of interest" description="Disordered" evidence="1">
    <location>
        <begin position="100"/>
        <end position="120"/>
    </location>
</feature>
<keyword evidence="3" id="KW-1185">Reference proteome</keyword>
<comment type="caution">
    <text evidence="2">The sequence shown here is derived from an EMBL/GenBank/DDBJ whole genome shotgun (WGS) entry which is preliminary data.</text>
</comment>
<evidence type="ECO:0000256" key="1">
    <source>
        <dbReference type="SAM" id="MobiDB-lite"/>
    </source>
</evidence>
<feature type="non-terminal residue" evidence="2">
    <location>
        <position position="135"/>
    </location>
</feature>
<dbReference type="Proteomes" id="UP001153555">
    <property type="component" value="Unassembled WGS sequence"/>
</dbReference>
<reference evidence="2" key="1">
    <citation type="submission" date="2019-12" db="EMBL/GenBank/DDBJ databases">
        <authorList>
            <person name="Scholes J."/>
        </authorList>
    </citation>
    <scope>NUCLEOTIDE SEQUENCE</scope>
</reference>
<name>A0A9N7RCM4_STRHE</name>
<feature type="region of interest" description="Disordered" evidence="1">
    <location>
        <begin position="40"/>
        <end position="61"/>
    </location>
</feature>
<proteinExistence type="predicted"/>
<gene>
    <name evidence="2" type="ORF">SHERM_21182</name>
</gene>
<sequence length="135" mass="14581">PFFNTPSPNHPNLKTQPTIHFQNPIHQPSYLSTAQPTFLLPKLPESQPNHQRDALSAPAAGNTQLVSVGHLPYVGANTVTTTRVAHLTKNLLGAWPELMSKTENLGPRPNPPSPSNHLARANPLAAGFSVSDVLY</sequence>
<dbReference type="EMBL" id="CACSLK010024742">
    <property type="protein sequence ID" value="CAA0824212.1"/>
    <property type="molecule type" value="Genomic_DNA"/>
</dbReference>